<protein>
    <submittedName>
        <fullName evidence="2">Transposase</fullName>
    </submittedName>
</protein>
<dbReference type="WBParaSite" id="PgB04_g035_t01">
    <property type="protein sequence ID" value="PgB04_g035_t01"/>
    <property type="gene ID" value="PgB04_g035"/>
</dbReference>
<evidence type="ECO:0000313" key="2">
    <source>
        <dbReference type="WBParaSite" id="PgB04_g035_t01"/>
    </source>
</evidence>
<sequence length="104" mass="12125">HTSTYDRRLFATVEEVITCHNVREWEYRCVVQALQGARDESEIYLGRHVHVSTMMAERWFTKVALFGIQFSTVTTHIRQLKSGASCTILSPRLCRKFNRCQTLC</sequence>
<organism evidence="1 2">
    <name type="scientific">Parascaris univalens</name>
    <name type="common">Nematode worm</name>
    <dbReference type="NCBI Taxonomy" id="6257"/>
    <lineage>
        <taxon>Eukaryota</taxon>
        <taxon>Metazoa</taxon>
        <taxon>Ecdysozoa</taxon>
        <taxon>Nematoda</taxon>
        <taxon>Chromadorea</taxon>
        <taxon>Rhabditida</taxon>
        <taxon>Spirurina</taxon>
        <taxon>Ascaridomorpha</taxon>
        <taxon>Ascaridoidea</taxon>
        <taxon>Ascarididae</taxon>
        <taxon>Parascaris</taxon>
    </lineage>
</organism>
<name>A0A914ZID7_PARUN</name>
<dbReference type="AlphaFoldDB" id="A0A914ZID7"/>
<accession>A0A914ZID7</accession>
<evidence type="ECO:0000313" key="1">
    <source>
        <dbReference type="Proteomes" id="UP000887569"/>
    </source>
</evidence>
<proteinExistence type="predicted"/>
<dbReference type="Proteomes" id="UP000887569">
    <property type="component" value="Unplaced"/>
</dbReference>
<keyword evidence="1" id="KW-1185">Reference proteome</keyword>
<reference evidence="2" key="1">
    <citation type="submission" date="2022-11" db="UniProtKB">
        <authorList>
            <consortium name="WormBaseParasite"/>
        </authorList>
    </citation>
    <scope>IDENTIFICATION</scope>
</reference>